<proteinExistence type="predicted"/>
<dbReference type="AlphaFoldDB" id="A0AAD1Q736"/>
<geneLocation type="plasmid" evidence="1 2">
    <name>p3</name>
</geneLocation>
<dbReference type="Proteomes" id="UP001153761">
    <property type="component" value="Plasmid p3"/>
</dbReference>
<keyword evidence="1" id="KW-0614">Plasmid</keyword>
<reference evidence="1" key="1">
    <citation type="submission" date="2020-09" db="EMBL/GenBank/DDBJ databases">
        <authorList>
            <person name="Blom J."/>
        </authorList>
    </citation>
    <scope>NUCLEOTIDE SEQUENCE</scope>
    <source>
        <strain evidence="1">No.66</strain>
        <plasmid evidence="1">p3</plasmid>
    </source>
</reference>
<accession>A0AAD1Q736</accession>
<protein>
    <submittedName>
        <fullName evidence="1">Uncharacterized protein</fullName>
    </submittedName>
</protein>
<dbReference type="EMBL" id="LR882966">
    <property type="protein sequence ID" value="CAD5984706.1"/>
    <property type="molecule type" value="Genomic_DNA"/>
</dbReference>
<name>A0AAD1Q736_PLAAG</name>
<gene>
    <name evidence="1" type="ORF">PANO66_04472</name>
</gene>
<sequence length="38" mass="4175">MASALAAYLGSVQDVSLREMVFQLDQRVATLESERMAS</sequence>
<evidence type="ECO:0000313" key="2">
    <source>
        <dbReference type="Proteomes" id="UP001153761"/>
    </source>
</evidence>
<evidence type="ECO:0000313" key="1">
    <source>
        <dbReference type="EMBL" id="CAD5984706.1"/>
    </source>
</evidence>
<organism evidence="1 2">
    <name type="scientific">Planktothrix agardhii</name>
    <name type="common">Oscillatoria agardhii</name>
    <dbReference type="NCBI Taxonomy" id="1160"/>
    <lineage>
        <taxon>Bacteria</taxon>
        <taxon>Bacillati</taxon>
        <taxon>Cyanobacteriota</taxon>
        <taxon>Cyanophyceae</taxon>
        <taxon>Oscillatoriophycideae</taxon>
        <taxon>Oscillatoriales</taxon>
        <taxon>Microcoleaceae</taxon>
        <taxon>Planktothrix</taxon>
    </lineage>
</organism>